<dbReference type="Proteomes" id="UP000237105">
    <property type="component" value="Unassembled WGS sequence"/>
</dbReference>
<feature type="compositionally biased region" description="Basic and acidic residues" evidence="1">
    <location>
        <begin position="1"/>
        <end position="11"/>
    </location>
</feature>
<organism evidence="2 3">
    <name type="scientific">Parasponia andersonii</name>
    <name type="common">Sponia andersonii</name>
    <dbReference type="NCBI Taxonomy" id="3476"/>
    <lineage>
        <taxon>Eukaryota</taxon>
        <taxon>Viridiplantae</taxon>
        <taxon>Streptophyta</taxon>
        <taxon>Embryophyta</taxon>
        <taxon>Tracheophyta</taxon>
        <taxon>Spermatophyta</taxon>
        <taxon>Magnoliopsida</taxon>
        <taxon>eudicotyledons</taxon>
        <taxon>Gunneridae</taxon>
        <taxon>Pentapetalae</taxon>
        <taxon>rosids</taxon>
        <taxon>fabids</taxon>
        <taxon>Rosales</taxon>
        <taxon>Cannabaceae</taxon>
        <taxon>Parasponia</taxon>
    </lineage>
</organism>
<keyword evidence="3" id="KW-1185">Reference proteome</keyword>
<sequence>FRGGRKQEVLRPRQIRPLQQRLAVSPPHIDPGARDHHLLHPLRPPPRDVVRHNPAVARPDQAVPLHADRLHQPGDGGSLKGLRAVAGPSRGAAEEDEVRDVNVEFGGEELDLPAPLPRGHGTEAVDQDQRRLS</sequence>
<feature type="region of interest" description="Disordered" evidence="1">
    <location>
        <begin position="1"/>
        <end position="133"/>
    </location>
</feature>
<feature type="non-terminal residue" evidence="2">
    <location>
        <position position="1"/>
    </location>
</feature>
<dbReference type="EMBL" id="JXTB01000035">
    <property type="protein sequence ID" value="PON73117.1"/>
    <property type="molecule type" value="Genomic_DNA"/>
</dbReference>
<accession>A0A2P5DIJ1</accession>
<reference evidence="3" key="1">
    <citation type="submission" date="2016-06" db="EMBL/GenBank/DDBJ databases">
        <title>Parallel loss of symbiosis genes in relatives of nitrogen-fixing non-legume Parasponia.</title>
        <authorList>
            <person name="Van Velzen R."/>
            <person name="Holmer R."/>
            <person name="Bu F."/>
            <person name="Rutten L."/>
            <person name="Van Zeijl A."/>
            <person name="Liu W."/>
            <person name="Santuari L."/>
            <person name="Cao Q."/>
            <person name="Sharma T."/>
            <person name="Shen D."/>
            <person name="Roswanjaya Y."/>
            <person name="Wardhani T."/>
            <person name="Kalhor M.S."/>
            <person name="Jansen J."/>
            <person name="Van den Hoogen J."/>
            <person name="Gungor B."/>
            <person name="Hartog M."/>
            <person name="Hontelez J."/>
            <person name="Verver J."/>
            <person name="Yang W.-C."/>
            <person name="Schijlen E."/>
            <person name="Repin R."/>
            <person name="Schilthuizen M."/>
            <person name="Schranz E."/>
            <person name="Heidstra R."/>
            <person name="Miyata K."/>
            <person name="Fedorova E."/>
            <person name="Kohlen W."/>
            <person name="Bisseling T."/>
            <person name="Smit S."/>
            <person name="Geurts R."/>
        </authorList>
    </citation>
    <scope>NUCLEOTIDE SEQUENCE [LARGE SCALE GENOMIC DNA]</scope>
    <source>
        <strain evidence="3">cv. WU1-14</strain>
    </source>
</reference>
<proteinExistence type="predicted"/>
<evidence type="ECO:0000313" key="2">
    <source>
        <dbReference type="EMBL" id="PON73117.1"/>
    </source>
</evidence>
<dbReference type="AlphaFoldDB" id="A0A2P5DIJ1"/>
<protein>
    <submittedName>
        <fullName evidence="2">Uncharacterized protein</fullName>
    </submittedName>
</protein>
<feature type="compositionally biased region" description="Basic and acidic residues" evidence="1">
    <location>
        <begin position="120"/>
        <end position="133"/>
    </location>
</feature>
<name>A0A2P5DIJ1_PARAD</name>
<evidence type="ECO:0000256" key="1">
    <source>
        <dbReference type="SAM" id="MobiDB-lite"/>
    </source>
</evidence>
<gene>
    <name evidence="2" type="ORF">PanWU01x14_059580</name>
</gene>
<evidence type="ECO:0000313" key="3">
    <source>
        <dbReference type="Proteomes" id="UP000237105"/>
    </source>
</evidence>
<comment type="caution">
    <text evidence="2">The sequence shown here is derived from an EMBL/GenBank/DDBJ whole genome shotgun (WGS) entry which is preliminary data.</text>
</comment>